<dbReference type="WBParaSite" id="HNAJ_0001124801-mRNA-1">
    <property type="protein sequence ID" value="HNAJ_0001124801-mRNA-1"/>
    <property type="gene ID" value="HNAJ_0001124801"/>
</dbReference>
<organism evidence="3">
    <name type="scientific">Rodentolepis nana</name>
    <name type="common">Dwarf tapeworm</name>
    <name type="synonym">Hymenolepis nana</name>
    <dbReference type="NCBI Taxonomy" id="102285"/>
    <lineage>
        <taxon>Eukaryota</taxon>
        <taxon>Metazoa</taxon>
        <taxon>Spiralia</taxon>
        <taxon>Lophotrochozoa</taxon>
        <taxon>Platyhelminthes</taxon>
        <taxon>Cestoda</taxon>
        <taxon>Eucestoda</taxon>
        <taxon>Cyclophyllidea</taxon>
        <taxon>Hymenolepididae</taxon>
        <taxon>Rodentolepis</taxon>
    </lineage>
</organism>
<protein>
    <submittedName>
        <fullName evidence="3">Glycosyltransferase</fullName>
    </submittedName>
</protein>
<evidence type="ECO:0000313" key="1">
    <source>
        <dbReference type="EMBL" id="VDO09910.1"/>
    </source>
</evidence>
<evidence type="ECO:0000313" key="3">
    <source>
        <dbReference type="WBParaSite" id="HNAJ_0001124801-mRNA-1"/>
    </source>
</evidence>
<accession>A0A0R3TU33</accession>
<dbReference type="OrthoDB" id="6219776at2759"/>
<gene>
    <name evidence="1" type="ORF">HNAJ_LOCUS11238</name>
</gene>
<dbReference type="AlphaFoldDB" id="A0A0R3TU33"/>
<reference evidence="1 2" key="2">
    <citation type="submission" date="2018-11" db="EMBL/GenBank/DDBJ databases">
        <authorList>
            <consortium name="Pathogen Informatics"/>
        </authorList>
    </citation>
    <scope>NUCLEOTIDE SEQUENCE [LARGE SCALE GENOMIC DNA]</scope>
</reference>
<dbReference type="STRING" id="102285.A0A0R3TU33"/>
<reference evidence="3" key="1">
    <citation type="submission" date="2017-02" db="UniProtKB">
        <authorList>
            <consortium name="WormBaseParasite"/>
        </authorList>
    </citation>
    <scope>IDENTIFICATION</scope>
</reference>
<dbReference type="Proteomes" id="UP000278807">
    <property type="component" value="Unassembled WGS sequence"/>
</dbReference>
<proteinExistence type="predicted"/>
<keyword evidence="2" id="KW-1185">Reference proteome</keyword>
<name>A0A0R3TU33_RODNA</name>
<dbReference type="EMBL" id="UZAE01013451">
    <property type="protein sequence ID" value="VDO09910.1"/>
    <property type="molecule type" value="Genomic_DNA"/>
</dbReference>
<sequence>MQHIVFIRTSHANIQSLRNAVYSHAGIIENSYGGNLLGVCYVAEPLNPCSDERDEVDCALALIKFPSRDHAALFLQVAGYLEVNFLPDCDIFMVPLLKAVKLGPCWPTFLITELGSRDNYQYLPSRNKLYQIDDFGGVPVLADTSYVDAVRKHRCLPAGIRIHQFKDKQNFDEWLNSKSGAEFKQDYRRISGLNTYLATFF</sequence>
<evidence type="ECO:0000313" key="2">
    <source>
        <dbReference type="Proteomes" id="UP000278807"/>
    </source>
</evidence>